<dbReference type="Proteomes" id="UP000653454">
    <property type="component" value="Unassembled WGS sequence"/>
</dbReference>
<feature type="region of interest" description="Disordered" evidence="4">
    <location>
        <begin position="19"/>
        <end position="45"/>
    </location>
</feature>
<dbReference type="AlphaFoldDB" id="A0A8S4GDL7"/>
<dbReference type="InterPro" id="IPR051217">
    <property type="entry name" value="Insect_Cuticle_Struc_Prot"/>
</dbReference>
<evidence type="ECO:0000313" key="6">
    <source>
        <dbReference type="Proteomes" id="UP000653454"/>
    </source>
</evidence>
<dbReference type="PROSITE" id="PS00233">
    <property type="entry name" value="CHIT_BIND_RR_1"/>
    <property type="match status" value="1"/>
</dbReference>
<dbReference type="PRINTS" id="PR00947">
    <property type="entry name" value="CUTICLE"/>
</dbReference>
<keyword evidence="6" id="KW-1185">Reference proteome</keyword>
<protein>
    <submittedName>
        <fullName evidence="5">(diamondback moth) hypothetical protein</fullName>
    </submittedName>
</protein>
<dbReference type="GO" id="GO:0031012">
    <property type="term" value="C:extracellular matrix"/>
    <property type="evidence" value="ECO:0007669"/>
    <property type="project" value="TreeGrafter"/>
</dbReference>
<dbReference type="Pfam" id="PF00379">
    <property type="entry name" value="Chitin_bind_4"/>
    <property type="match status" value="1"/>
</dbReference>
<dbReference type="GO" id="GO:0042302">
    <property type="term" value="F:structural constituent of cuticle"/>
    <property type="evidence" value="ECO:0007669"/>
    <property type="project" value="UniProtKB-UniRule"/>
</dbReference>
<comment type="caution">
    <text evidence="5">The sequence shown here is derived from an EMBL/GenBank/DDBJ whole genome shotgun (WGS) entry which is preliminary data.</text>
</comment>
<dbReference type="PROSITE" id="PS51155">
    <property type="entry name" value="CHIT_BIND_RR_2"/>
    <property type="match status" value="1"/>
</dbReference>
<dbReference type="PANTHER" id="PTHR12236:SF95">
    <property type="entry name" value="CUTICULAR PROTEIN 76BD, ISOFORM C-RELATED"/>
    <property type="match status" value="1"/>
</dbReference>
<feature type="compositionally biased region" description="Basic and acidic residues" evidence="4">
    <location>
        <begin position="24"/>
        <end position="41"/>
    </location>
</feature>
<name>A0A8S4GDL7_PLUXY</name>
<organism evidence="5 6">
    <name type="scientific">Plutella xylostella</name>
    <name type="common">Diamondback moth</name>
    <name type="synonym">Plutella maculipennis</name>
    <dbReference type="NCBI Taxonomy" id="51655"/>
    <lineage>
        <taxon>Eukaryota</taxon>
        <taxon>Metazoa</taxon>
        <taxon>Ecdysozoa</taxon>
        <taxon>Arthropoda</taxon>
        <taxon>Hexapoda</taxon>
        <taxon>Insecta</taxon>
        <taxon>Pterygota</taxon>
        <taxon>Neoptera</taxon>
        <taxon>Endopterygota</taxon>
        <taxon>Lepidoptera</taxon>
        <taxon>Glossata</taxon>
        <taxon>Ditrysia</taxon>
        <taxon>Yponomeutoidea</taxon>
        <taxon>Plutellidae</taxon>
        <taxon>Plutella</taxon>
    </lineage>
</organism>
<dbReference type="InterPro" id="IPR031311">
    <property type="entry name" value="CHIT_BIND_RR_consensus"/>
</dbReference>
<gene>
    <name evidence="5" type="ORF">PLXY2_LOCUS16720</name>
</gene>
<dbReference type="GO" id="GO:0005615">
    <property type="term" value="C:extracellular space"/>
    <property type="evidence" value="ECO:0007669"/>
    <property type="project" value="TreeGrafter"/>
</dbReference>
<dbReference type="PANTHER" id="PTHR12236">
    <property type="entry name" value="STRUCTURAL CONTITUENT OF CUTICLE"/>
    <property type="match status" value="1"/>
</dbReference>
<evidence type="ECO:0000313" key="5">
    <source>
        <dbReference type="EMBL" id="CAG9138500.1"/>
    </source>
</evidence>
<keyword evidence="1 3" id="KW-0193">Cuticle</keyword>
<evidence type="ECO:0000256" key="4">
    <source>
        <dbReference type="SAM" id="MobiDB-lite"/>
    </source>
</evidence>
<evidence type="ECO:0000256" key="2">
    <source>
        <dbReference type="ARBA" id="ARBA00022729"/>
    </source>
</evidence>
<dbReference type="InterPro" id="IPR000618">
    <property type="entry name" value="Insect_cuticle"/>
</dbReference>
<evidence type="ECO:0000256" key="3">
    <source>
        <dbReference type="PROSITE-ProRule" id="PRU00497"/>
    </source>
</evidence>
<sequence>MSKSSMTSEAYPKYEYSYAVSDQKSGDHKHHEESRDGDRVRGSYSLVEPDGSVRTVEYNADDIHGFNAVVSKTVTKHGGDHAYSVFGHTRQYFPVGHGVKVNHYFPGQDYHNEHNKIPQKEKHIEKSVVQSKEHPKPNDEIKANTINNIMEKVTKFEPLKMEELEIKGELPAEMKAEDLSEIVTEVTPAMVRINTEEDTSQNQQIMPMAISSQEPIKTEELAMVPKEKEGEKLALDSDPSPSYYNTRMYYYRF</sequence>
<keyword evidence="2" id="KW-0732">Signal</keyword>
<dbReference type="EMBL" id="CAJHNJ030000691">
    <property type="protein sequence ID" value="CAG9138500.1"/>
    <property type="molecule type" value="Genomic_DNA"/>
</dbReference>
<reference evidence="5" key="1">
    <citation type="submission" date="2020-11" db="EMBL/GenBank/DDBJ databases">
        <authorList>
            <person name="Whiteford S."/>
        </authorList>
    </citation>
    <scope>NUCLEOTIDE SEQUENCE</scope>
</reference>
<proteinExistence type="predicted"/>
<evidence type="ECO:0000256" key="1">
    <source>
        <dbReference type="ARBA" id="ARBA00022460"/>
    </source>
</evidence>
<accession>A0A8S4GDL7</accession>